<feature type="compositionally biased region" description="Low complexity" evidence="7">
    <location>
        <begin position="239"/>
        <end position="248"/>
    </location>
</feature>
<dbReference type="Gene3D" id="1.10.10.60">
    <property type="entry name" value="Homeodomain-like"/>
    <property type="match status" value="2"/>
</dbReference>
<dbReference type="InterPro" id="IPR051953">
    <property type="entry name" value="Plant_SW-associated_TFs"/>
</dbReference>
<sequence length="405" mass="46150">MGKGRAPCCDKTQVIRGPWSSAEDLKLVTFIQKHGHENWRALPKQADWRIPVSKWEMNTQITERVTRVEQLKTLRKKRVEDQREGLLRCGKSCRLRWINYLRPDVKRGSFSKEEEDTVITLHQTLGNKWSKIASHLPGRTDNEIKNVWNTHLKKKLTLKDEDESPHGDESKESSSISSSSSSSCTIMSSGKRNLEMELDHQKNQGSSTKRPRITENVKDSSPREVSNQCRPTNKPKELSSSSISSNNSNITISSQVDISRPEDDHIGSLLNFRAQYDVHNSSEEVSKPEEITAEIPFESDYDFWNMLDSLSSFQSNEVQLENAEACQSSNFGDVYSTGEEDQNKKWLRYLENELGLDATKDENQESSLNNASETLVPESFQYEIPLKPAELQSGTIGNFHLWPSL</sequence>
<dbReference type="EMBL" id="VDCV01000005">
    <property type="protein sequence ID" value="KAB5556657.1"/>
    <property type="molecule type" value="Genomic_DNA"/>
</dbReference>
<reference evidence="11" key="1">
    <citation type="journal article" date="2019" name="Gigascience">
        <title>De novo genome assembly of the endangered Acer yangbiense, a plant species with extremely small populations endemic to Yunnan Province, China.</title>
        <authorList>
            <person name="Yang J."/>
            <person name="Wariss H.M."/>
            <person name="Tao L."/>
            <person name="Zhang R."/>
            <person name="Yun Q."/>
            <person name="Hollingsworth P."/>
            <person name="Dao Z."/>
            <person name="Luo G."/>
            <person name="Guo H."/>
            <person name="Ma Y."/>
            <person name="Sun W."/>
        </authorList>
    </citation>
    <scope>NUCLEOTIDE SEQUENCE [LARGE SCALE GENOMIC DNA]</scope>
    <source>
        <strain evidence="11">cv. br00</strain>
    </source>
</reference>
<evidence type="ECO:0000256" key="2">
    <source>
        <dbReference type="ARBA" id="ARBA00022737"/>
    </source>
</evidence>
<evidence type="ECO:0000259" key="9">
    <source>
        <dbReference type="PROSITE" id="PS51294"/>
    </source>
</evidence>
<feature type="region of interest" description="Disordered" evidence="7">
    <location>
        <begin position="158"/>
        <end position="188"/>
    </location>
</feature>
<evidence type="ECO:0000256" key="4">
    <source>
        <dbReference type="ARBA" id="ARBA00023125"/>
    </source>
</evidence>
<feature type="region of interest" description="Disordered" evidence="7">
    <location>
        <begin position="200"/>
        <end position="248"/>
    </location>
</feature>
<keyword evidence="6" id="KW-0539">Nucleus</keyword>
<dbReference type="SUPFAM" id="SSF46689">
    <property type="entry name" value="Homeodomain-like"/>
    <property type="match status" value="2"/>
</dbReference>
<proteinExistence type="predicted"/>
<dbReference type="Proteomes" id="UP000326939">
    <property type="component" value="Chromosome 5"/>
</dbReference>
<protein>
    <recommendedName>
        <fullName evidence="12">MYB family protein</fullName>
    </recommendedName>
</protein>
<evidence type="ECO:0000256" key="5">
    <source>
        <dbReference type="ARBA" id="ARBA00023163"/>
    </source>
</evidence>
<evidence type="ECO:0000259" key="8">
    <source>
        <dbReference type="PROSITE" id="PS50090"/>
    </source>
</evidence>
<feature type="compositionally biased region" description="Low complexity" evidence="7">
    <location>
        <begin position="173"/>
        <end position="188"/>
    </location>
</feature>
<feature type="domain" description="Myb-like" evidence="8">
    <location>
        <begin position="102"/>
        <end position="152"/>
    </location>
</feature>
<keyword evidence="2" id="KW-0677">Repeat</keyword>
<dbReference type="PROSITE" id="PS50090">
    <property type="entry name" value="MYB_LIKE"/>
    <property type="match status" value="2"/>
</dbReference>
<evidence type="ECO:0000256" key="1">
    <source>
        <dbReference type="ARBA" id="ARBA00004123"/>
    </source>
</evidence>
<evidence type="ECO:0000256" key="6">
    <source>
        <dbReference type="ARBA" id="ARBA00023242"/>
    </source>
</evidence>
<dbReference type="Pfam" id="PF00249">
    <property type="entry name" value="Myb_DNA-binding"/>
    <property type="match status" value="2"/>
</dbReference>
<comment type="caution">
    <text evidence="10">The sequence shown here is derived from an EMBL/GenBank/DDBJ whole genome shotgun (WGS) entry which is preliminary data.</text>
</comment>
<dbReference type="CDD" id="cd00167">
    <property type="entry name" value="SANT"/>
    <property type="match status" value="2"/>
</dbReference>
<dbReference type="GO" id="GO:0005634">
    <property type="term" value="C:nucleus"/>
    <property type="evidence" value="ECO:0007669"/>
    <property type="project" value="UniProtKB-SubCell"/>
</dbReference>
<dbReference type="PROSITE" id="PS51294">
    <property type="entry name" value="HTH_MYB"/>
    <property type="match status" value="1"/>
</dbReference>
<feature type="domain" description="HTH myb-type" evidence="9">
    <location>
        <begin position="102"/>
        <end position="156"/>
    </location>
</feature>
<feature type="compositionally biased region" description="Basic and acidic residues" evidence="7">
    <location>
        <begin position="212"/>
        <end position="222"/>
    </location>
</feature>
<dbReference type="InterPro" id="IPR001005">
    <property type="entry name" value="SANT/Myb"/>
</dbReference>
<feature type="domain" description="Myb-like" evidence="8">
    <location>
        <begin position="11"/>
        <end position="101"/>
    </location>
</feature>
<evidence type="ECO:0000256" key="7">
    <source>
        <dbReference type="SAM" id="MobiDB-lite"/>
    </source>
</evidence>
<accession>A0A5N5MNU2</accession>
<dbReference type="SMART" id="SM00717">
    <property type="entry name" value="SANT"/>
    <property type="match status" value="2"/>
</dbReference>
<dbReference type="PANTHER" id="PTHR47997">
    <property type="entry name" value="MYB DOMAIN PROTEIN 55"/>
    <property type="match status" value="1"/>
</dbReference>
<dbReference type="PANTHER" id="PTHR47997:SF75">
    <property type="entry name" value="MYB DOMAIN PROTEIN 55"/>
    <property type="match status" value="1"/>
</dbReference>
<name>A0A5N5MNU2_9ROSI</name>
<evidence type="ECO:0000313" key="10">
    <source>
        <dbReference type="EMBL" id="KAB5556657.1"/>
    </source>
</evidence>
<keyword evidence="4" id="KW-0238">DNA-binding</keyword>
<organism evidence="10 11">
    <name type="scientific">Salix brachista</name>
    <dbReference type="NCBI Taxonomy" id="2182728"/>
    <lineage>
        <taxon>Eukaryota</taxon>
        <taxon>Viridiplantae</taxon>
        <taxon>Streptophyta</taxon>
        <taxon>Embryophyta</taxon>
        <taxon>Tracheophyta</taxon>
        <taxon>Spermatophyta</taxon>
        <taxon>Magnoliopsida</taxon>
        <taxon>eudicotyledons</taxon>
        <taxon>Gunneridae</taxon>
        <taxon>Pentapetalae</taxon>
        <taxon>rosids</taxon>
        <taxon>fabids</taxon>
        <taxon>Malpighiales</taxon>
        <taxon>Salicaceae</taxon>
        <taxon>Saliceae</taxon>
        <taxon>Salix</taxon>
    </lineage>
</organism>
<evidence type="ECO:0000256" key="3">
    <source>
        <dbReference type="ARBA" id="ARBA00023015"/>
    </source>
</evidence>
<keyword evidence="11" id="KW-1185">Reference proteome</keyword>
<dbReference type="AlphaFoldDB" id="A0A5N5MNU2"/>
<dbReference type="GO" id="GO:0003677">
    <property type="term" value="F:DNA binding"/>
    <property type="evidence" value="ECO:0007669"/>
    <property type="project" value="UniProtKB-KW"/>
</dbReference>
<keyword evidence="5" id="KW-0804">Transcription</keyword>
<keyword evidence="3" id="KW-0805">Transcription regulation</keyword>
<comment type="subcellular location">
    <subcellularLocation>
        <location evidence="1">Nucleus</location>
    </subcellularLocation>
</comment>
<gene>
    <name evidence="10" type="ORF">DKX38_007566</name>
</gene>
<dbReference type="InterPro" id="IPR017930">
    <property type="entry name" value="Myb_dom"/>
</dbReference>
<dbReference type="InterPro" id="IPR009057">
    <property type="entry name" value="Homeodomain-like_sf"/>
</dbReference>
<evidence type="ECO:0008006" key="12">
    <source>
        <dbReference type="Google" id="ProtNLM"/>
    </source>
</evidence>
<evidence type="ECO:0000313" key="11">
    <source>
        <dbReference type="Proteomes" id="UP000326939"/>
    </source>
</evidence>